<evidence type="ECO:0000313" key="3">
    <source>
        <dbReference type="Proteomes" id="UP001148786"/>
    </source>
</evidence>
<keyword evidence="3" id="KW-1185">Reference proteome</keyword>
<proteinExistence type="predicted"/>
<dbReference type="Proteomes" id="UP001148786">
    <property type="component" value="Unassembled WGS sequence"/>
</dbReference>
<name>A0A9W8K1H7_9AGAR</name>
<feature type="compositionally biased region" description="Low complexity" evidence="1">
    <location>
        <begin position="143"/>
        <end position="153"/>
    </location>
</feature>
<organism evidence="2 3">
    <name type="scientific">Agrocybe chaxingu</name>
    <dbReference type="NCBI Taxonomy" id="84603"/>
    <lineage>
        <taxon>Eukaryota</taxon>
        <taxon>Fungi</taxon>
        <taxon>Dikarya</taxon>
        <taxon>Basidiomycota</taxon>
        <taxon>Agaricomycotina</taxon>
        <taxon>Agaricomycetes</taxon>
        <taxon>Agaricomycetidae</taxon>
        <taxon>Agaricales</taxon>
        <taxon>Agaricineae</taxon>
        <taxon>Strophariaceae</taxon>
        <taxon>Agrocybe</taxon>
    </lineage>
</organism>
<comment type="caution">
    <text evidence="2">The sequence shown here is derived from an EMBL/GenBank/DDBJ whole genome shotgun (WGS) entry which is preliminary data.</text>
</comment>
<sequence length="787" mass="87350">MPGANLSTILDHSTVTTLRYQLQDFGINPEDIATIEDPSVMRMVHRLVERILHESSERRRIERQLEATQNYAPSTPPVGYDQRLMNMSNALFGRRHPTPPGLSPTDGGPPSSQSSERSFSCPPSAMATRPIRMVSRESPIPSPTSTAPSTSMTFAHCGESERWQDRQPGASDRPHKRKRKEGEPVEAQLPEPLPAHERGVEGSSRFGEGRLAALIRAIDRVNRRLDGMLPEDDPNPVTANLTGYTGDSDDESDDSHHETFLDFNQHYTGPPADRIEMPAERQRRENLNRHQWKKIHANYCRALERTLQSSTTASGSTLIAGRVERSNHLFNVGKLWAPVIYLRNSNTVLAGNTAQRYTEQLANHEGCGPPRVPPNTAVYRAAPRGYPMSPAEIDLLVTLARNVAGTLETRMEAHILLTSFYRATTRIDSRHHDAAMRHILNTEAFDPQYHPEFMTGVNDHPLPPIATPTQRGRPTASGSGYGLPMPTTPFDVLAQSQYLVVHQMLGTSNAINGVIVDYAGRVYLPSMFTYSLTRLLGPISRQARAAWVVTFAYIVARPYLYAERIVQHNTANPATPFVEASGPQFTFVQSTLSDSASRNVTEDDVVADLIRNGIPVSWIDQAYAFGLRLLDQTMSNFGRYQEVARIDSERMQRLRRFGVPPTLPPWSGWWSPSIDDIRRIRYFFFTNPAGYDLNNPFWIPFGGNPVPTMLISRLGEEIPPFIVPAWNPDAPPLPSLSSPSPGSNVDPSSSRSGEAAVSEDAEMMDANAPPSKPPPHDDGNHTTAPST</sequence>
<feature type="region of interest" description="Disordered" evidence="1">
    <location>
        <begin position="91"/>
        <end position="203"/>
    </location>
</feature>
<protein>
    <submittedName>
        <fullName evidence="2">Uncharacterized protein</fullName>
    </submittedName>
</protein>
<evidence type="ECO:0000256" key="1">
    <source>
        <dbReference type="SAM" id="MobiDB-lite"/>
    </source>
</evidence>
<accession>A0A9W8K1H7</accession>
<feature type="region of interest" description="Disordered" evidence="1">
    <location>
        <begin position="732"/>
        <end position="787"/>
    </location>
</feature>
<evidence type="ECO:0000313" key="2">
    <source>
        <dbReference type="EMBL" id="KAJ3509877.1"/>
    </source>
</evidence>
<feature type="compositionally biased region" description="Low complexity" evidence="1">
    <location>
        <begin position="109"/>
        <end position="124"/>
    </location>
</feature>
<dbReference type="OrthoDB" id="2988687at2759"/>
<dbReference type="EMBL" id="JANKHO010000442">
    <property type="protein sequence ID" value="KAJ3509877.1"/>
    <property type="molecule type" value="Genomic_DNA"/>
</dbReference>
<dbReference type="AlphaFoldDB" id="A0A9W8K1H7"/>
<reference evidence="2" key="1">
    <citation type="submission" date="2022-07" db="EMBL/GenBank/DDBJ databases">
        <title>Genome Sequence of Agrocybe chaxingu.</title>
        <authorList>
            <person name="Buettner E."/>
        </authorList>
    </citation>
    <scope>NUCLEOTIDE SEQUENCE</scope>
    <source>
        <strain evidence="2">MP-N11</strain>
    </source>
</reference>
<gene>
    <name evidence="2" type="ORF">NLJ89_g4985</name>
</gene>